<protein>
    <submittedName>
        <fullName evidence="3">MarR family transcriptional regulator</fullName>
    </submittedName>
</protein>
<dbReference type="InterPro" id="IPR036390">
    <property type="entry name" value="WH_DNA-bd_sf"/>
</dbReference>
<proteinExistence type="predicted"/>
<organism evidence="3 4">
    <name type="scientific">Promicromonospora vindobonensis</name>
    <dbReference type="NCBI Taxonomy" id="195748"/>
    <lineage>
        <taxon>Bacteria</taxon>
        <taxon>Bacillati</taxon>
        <taxon>Actinomycetota</taxon>
        <taxon>Actinomycetes</taxon>
        <taxon>Micrococcales</taxon>
        <taxon>Promicromonosporaceae</taxon>
        <taxon>Promicromonospora</taxon>
    </lineage>
</organism>
<dbReference type="InterPro" id="IPR036388">
    <property type="entry name" value="WH-like_DNA-bd_sf"/>
</dbReference>
<gene>
    <name evidence="3" type="ORF">ACFS27_09035</name>
</gene>
<evidence type="ECO:0000313" key="4">
    <source>
        <dbReference type="Proteomes" id="UP001597479"/>
    </source>
</evidence>
<dbReference type="SUPFAM" id="SSF46785">
    <property type="entry name" value="Winged helix' DNA-binding domain"/>
    <property type="match status" value="1"/>
</dbReference>
<accession>A0ABW5VPS6</accession>
<dbReference type="PANTHER" id="PTHR33164">
    <property type="entry name" value="TRANSCRIPTIONAL REGULATOR, MARR FAMILY"/>
    <property type="match status" value="1"/>
</dbReference>
<dbReference type="Gene3D" id="1.10.10.10">
    <property type="entry name" value="Winged helix-like DNA-binding domain superfamily/Winged helix DNA-binding domain"/>
    <property type="match status" value="1"/>
</dbReference>
<feature type="region of interest" description="Disordered" evidence="1">
    <location>
        <begin position="1"/>
        <end position="22"/>
    </location>
</feature>
<evidence type="ECO:0000313" key="3">
    <source>
        <dbReference type="EMBL" id="MFD2793693.1"/>
    </source>
</evidence>
<dbReference type="SMART" id="SM00347">
    <property type="entry name" value="HTH_MARR"/>
    <property type="match status" value="1"/>
</dbReference>
<dbReference type="Pfam" id="PF12802">
    <property type="entry name" value="MarR_2"/>
    <property type="match status" value="1"/>
</dbReference>
<dbReference type="RefSeq" id="WP_377182107.1">
    <property type="nucleotide sequence ID" value="NZ_JBHUOG010000001.1"/>
</dbReference>
<dbReference type="InterPro" id="IPR039422">
    <property type="entry name" value="MarR/SlyA-like"/>
</dbReference>
<dbReference type="PROSITE" id="PS50995">
    <property type="entry name" value="HTH_MARR_2"/>
    <property type="match status" value="1"/>
</dbReference>
<dbReference type="EMBL" id="JBHUOG010000001">
    <property type="protein sequence ID" value="MFD2793693.1"/>
    <property type="molecule type" value="Genomic_DNA"/>
</dbReference>
<keyword evidence="4" id="KW-1185">Reference proteome</keyword>
<dbReference type="Proteomes" id="UP001597479">
    <property type="component" value="Unassembled WGS sequence"/>
</dbReference>
<dbReference type="InterPro" id="IPR000835">
    <property type="entry name" value="HTH_MarR-typ"/>
</dbReference>
<dbReference type="PANTHER" id="PTHR33164:SF106">
    <property type="entry name" value="TRANSCRIPTIONAL REGULATORY PROTEIN"/>
    <property type="match status" value="1"/>
</dbReference>
<sequence length="173" mass="18149">MSTPDHAPTAATDPAPDADPAAAGARLGAELSDAVVMFHEALGALMGLSAADHKALGVIRRDGPMSARELADRTGLTAGAVTGLVDRLEQAGYARRARHQTDRRQLVIEATAPASPQVNRAVAEMQEAMALVTEQFSGEELTVVARWVSLTTATMREQAAEVAARGGRRTARP</sequence>
<evidence type="ECO:0000259" key="2">
    <source>
        <dbReference type="PROSITE" id="PS50995"/>
    </source>
</evidence>
<evidence type="ECO:0000256" key="1">
    <source>
        <dbReference type="SAM" id="MobiDB-lite"/>
    </source>
</evidence>
<reference evidence="4" key="1">
    <citation type="journal article" date="2019" name="Int. J. Syst. Evol. Microbiol.">
        <title>The Global Catalogue of Microorganisms (GCM) 10K type strain sequencing project: providing services to taxonomists for standard genome sequencing and annotation.</title>
        <authorList>
            <consortium name="The Broad Institute Genomics Platform"/>
            <consortium name="The Broad Institute Genome Sequencing Center for Infectious Disease"/>
            <person name="Wu L."/>
            <person name="Ma J."/>
        </authorList>
    </citation>
    <scope>NUCLEOTIDE SEQUENCE [LARGE SCALE GENOMIC DNA]</scope>
    <source>
        <strain evidence="4">CCM 7044</strain>
    </source>
</reference>
<feature type="domain" description="HTH marR-type" evidence="2">
    <location>
        <begin position="24"/>
        <end position="153"/>
    </location>
</feature>
<comment type="caution">
    <text evidence="3">The sequence shown here is derived from an EMBL/GenBank/DDBJ whole genome shotgun (WGS) entry which is preliminary data.</text>
</comment>
<name>A0ABW5VPS6_9MICO</name>